<dbReference type="Proteomes" id="UP000828390">
    <property type="component" value="Unassembled WGS sequence"/>
</dbReference>
<dbReference type="EMBL" id="JAIWYP010000015">
    <property type="protein sequence ID" value="KAH3705535.1"/>
    <property type="molecule type" value="Genomic_DNA"/>
</dbReference>
<evidence type="ECO:0000313" key="2">
    <source>
        <dbReference type="Proteomes" id="UP000828390"/>
    </source>
</evidence>
<accession>A0A9D3YUV8</accession>
<keyword evidence="2" id="KW-1185">Reference proteome</keyword>
<sequence>MGLETLPVFGLAESDDCTDCCVWKRFQSLVYLRVTTVQTDGSGNAFSLLFT</sequence>
<reference evidence="1" key="1">
    <citation type="journal article" date="2019" name="bioRxiv">
        <title>The Genome of the Zebra Mussel, Dreissena polymorpha: A Resource for Invasive Species Research.</title>
        <authorList>
            <person name="McCartney M.A."/>
            <person name="Auch B."/>
            <person name="Kono T."/>
            <person name="Mallez S."/>
            <person name="Zhang Y."/>
            <person name="Obille A."/>
            <person name="Becker A."/>
            <person name="Abrahante J.E."/>
            <person name="Garbe J."/>
            <person name="Badalamenti J.P."/>
            <person name="Herman A."/>
            <person name="Mangelson H."/>
            <person name="Liachko I."/>
            <person name="Sullivan S."/>
            <person name="Sone E.D."/>
            <person name="Koren S."/>
            <person name="Silverstein K.A.T."/>
            <person name="Beckman K.B."/>
            <person name="Gohl D.M."/>
        </authorList>
    </citation>
    <scope>NUCLEOTIDE SEQUENCE</scope>
    <source>
        <strain evidence="1">Duluth1</strain>
        <tissue evidence="1">Whole animal</tissue>
    </source>
</reference>
<gene>
    <name evidence="1" type="ORF">DPMN_080612</name>
</gene>
<reference evidence="1" key="2">
    <citation type="submission" date="2020-11" db="EMBL/GenBank/DDBJ databases">
        <authorList>
            <person name="McCartney M.A."/>
            <person name="Auch B."/>
            <person name="Kono T."/>
            <person name="Mallez S."/>
            <person name="Becker A."/>
            <person name="Gohl D.M."/>
            <person name="Silverstein K.A.T."/>
            <person name="Koren S."/>
            <person name="Bechman K.B."/>
            <person name="Herman A."/>
            <person name="Abrahante J.E."/>
            <person name="Garbe J."/>
        </authorList>
    </citation>
    <scope>NUCLEOTIDE SEQUENCE</scope>
    <source>
        <strain evidence="1">Duluth1</strain>
        <tissue evidence="1">Whole animal</tissue>
    </source>
</reference>
<dbReference type="AlphaFoldDB" id="A0A9D3YUV8"/>
<organism evidence="1 2">
    <name type="scientific">Dreissena polymorpha</name>
    <name type="common">Zebra mussel</name>
    <name type="synonym">Mytilus polymorpha</name>
    <dbReference type="NCBI Taxonomy" id="45954"/>
    <lineage>
        <taxon>Eukaryota</taxon>
        <taxon>Metazoa</taxon>
        <taxon>Spiralia</taxon>
        <taxon>Lophotrochozoa</taxon>
        <taxon>Mollusca</taxon>
        <taxon>Bivalvia</taxon>
        <taxon>Autobranchia</taxon>
        <taxon>Heteroconchia</taxon>
        <taxon>Euheterodonta</taxon>
        <taxon>Imparidentia</taxon>
        <taxon>Neoheterodontei</taxon>
        <taxon>Myida</taxon>
        <taxon>Dreissenoidea</taxon>
        <taxon>Dreissenidae</taxon>
        <taxon>Dreissena</taxon>
    </lineage>
</organism>
<name>A0A9D3YUV8_DREPO</name>
<evidence type="ECO:0000313" key="1">
    <source>
        <dbReference type="EMBL" id="KAH3705535.1"/>
    </source>
</evidence>
<protein>
    <submittedName>
        <fullName evidence="1">Uncharacterized protein</fullName>
    </submittedName>
</protein>
<comment type="caution">
    <text evidence="1">The sequence shown here is derived from an EMBL/GenBank/DDBJ whole genome shotgun (WGS) entry which is preliminary data.</text>
</comment>
<proteinExistence type="predicted"/>